<dbReference type="OrthoDB" id="331699at2759"/>
<evidence type="ECO:0000256" key="3">
    <source>
        <dbReference type="ARBA" id="ARBA00022801"/>
    </source>
</evidence>
<evidence type="ECO:0000256" key="4">
    <source>
        <dbReference type="ARBA" id="ARBA00022946"/>
    </source>
</evidence>
<gene>
    <name evidence="6" type="ORF">C0Q70_20890</name>
</gene>
<sequence length="285" mass="32311">MRFGRILEDLDSFAGLISYTHLQDPNAKGIQKSHMAIVTAAVDRIDLYNTTLSPYLDVKLCGHVTWVGRSSMEITMNVEQVVNGIQEKMLTARFVMVARNPYTKGPGVVNPIQPEGQREIWTFNIRVKPENTVWMRDTQLKTISICHPEERNLWSKIFGGFLMRKAFELAFADASLYCKNRPTLTVVDDIIFLQPVEIGSLLFFSSEIVYTEGSLMQVRVHAEVLDILTGSRNTTNYFYFVFDSNNPNMPQVIPRTYAGVTNTSLSAPWAKSTKSQKQLRVQSMA</sequence>
<evidence type="ECO:0000256" key="2">
    <source>
        <dbReference type="ARBA" id="ARBA00022737"/>
    </source>
</evidence>
<feature type="domain" description="HotDog ACOT-type" evidence="5">
    <location>
        <begin position="136"/>
        <end position="248"/>
    </location>
</feature>
<dbReference type="AlphaFoldDB" id="A0A2T7NB09"/>
<proteinExistence type="inferred from homology"/>
<dbReference type="InterPro" id="IPR033120">
    <property type="entry name" value="HOTDOG_ACOT"/>
</dbReference>
<dbReference type="GO" id="GO:0006637">
    <property type="term" value="P:acyl-CoA metabolic process"/>
    <property type="evidence" value="ECO:0007669"/>
    <property type="project" value="TreeGrafter"/>
</dbReference>
<feature type="domain" description="HotDog ACOT-type" evidence="5">
    <location>
        <begin position="1"/>
        <end position="102"/>
    </location>
</feature>
<dbReference type="PANTHER" id="PTHR12655">
    <property type="entry name" value="ACYL-COA THIOESTERASE"/>
    <property type="match status" value="1"/>
</dbReference>
<evidence type="ECO:0000259" key="5">
    <source>
        <dbReference type="PROSITE" id="PS51770"/>
    </source>
</evidence>
<name>A0A2T7NB09_POMCA</name>
<dbReference type="CDD" id="cd03442">
    <property type="entry name" value="BFIT_BACH"/>
    <property type="match status" value="2"/>
</dbReference>
<dbReference type="SUPFAM" id="SSF54637">
    <property type="entry name" value="Thioesterase/thiol ester dehydrase-isomerase"/>
    <property type="match status" value="2"/>
</dbReference>
<comment type="similarity">
    <text evidence="1">Belongs to the acyl coenzyme A hydrolase family.</text>
</comment>
<accession>A0A2T7NB09</accession>
<dbReference type="Proteomes" id="UP000245119">
    <property type="component" value="Linkage Group LG14"/>
</dbReference>
<organism evidence="6 7">
    <name type="scientific">Pomacea canaliculata</name>
    <name type="common">Golden apple snail</name>
    <dbReference type="NCBI Taxonomy" id="400727"/>
    <lineage>
        <taxon>Eukaryota</taxon>
        <taxon>Metazoa</taxon>
        <taxon>Spiralia</taxon>
        <taxon>Lophotrochozoa</taxon>
        <taxon>Mollusca</taxon>
        <taxon>Gastropoda</taxon>
        <taxon>Caenogastropoda</taxon>
        <taxon>Architaenioglossa</taxon>
        <taxon>Ampullarioidea</taxon>
        <taxon>Ampullariidae</taxon>
        <taxon>Pomacea</taxon>
    </lineage>
</organism>
<dbReference type="PROSITE" id="PS51770">
    <property type="entry name" value="HOTDOG_ACOT"/>
    <property type="match status" value="2"/>
</dbReference>
<evidence type="ECO:0000313" key="7">
    <source>
        <dbReference type="Proteomes" id="UP000245119"/>
    </source>
</evidence>
<protein>
    <recommendedName>
        <fullName evidence="5">HotDog ACOT-type domain-containing protein</fullName>
    </recommendedName>
</protein>
<dbReference type="STRING" id="400727.A0A2T7NB09"/>
<dbReference type="EMBL" id="PZQS01000014">
    <property type="protein sequence ID" value="PVD18341.1"/>
    <property type="molecule type" value="Genomic_DNA"/>
</dbReference>
<keyword evidence="4" id="KW-0809">Transit peptide</keyword>
<evidence type="ECO:0000256" key="1">
    <source>
        <dbReference type="ARBA" id="ARBA00010458"/>
    </source>
</evidence>
<keyword evidence="2" id="KW-0677">Repeat</keyword>
<keyword evidence="7" id="KW-1185">Reference proteome</keyword>
<dbReference type="FunFam" id="3.10.129.10:FF:000012">
    <property type="entry name" value="Acyl-coenzyme A thioesterase 9, mitochondrial"/>
    <property type="match status" value="1"/>
</dbReference>
<comment type="caution">
    <text evidence="6">The sequence shown here is derived from an EMBL/GenBank/DDBJ whole genome shotgun (WGS) entry which is preliminary data.</text>
</comment>
<dbReference type="InterPro" id="IPR006683">
    <property type="entry name" value="Thioestr_dom"/>
</dbReference>
<dbReference type="Gene3D" id="3.10.129.10">
    <property type="entry name" value="Hotdog Thioesterase"/>
    <property type="match status" value="2"/>
</dbReference>
<reference evidence="6 7" key="1">
    <citation type="submission" date="2018-04" db="EMBL/GenBank/DDBJ databases">
        <title>The genome of golden apple snail Pomacea canaliculata provides insight into stress tolerance and invasive adaptation.</title>
        <authorList>
            <person name="Liu C."/>
            <person name="Liu B."/>
            <person name="Ren Y."/>
            <person name="Zhang Y."/>
            <person name="Wang H."/>
            <person name="Li S."/>
            <person name="Jiang F."/>
            <person name="Yin L."/>
            <person name="Zhang G."/>
            <person name="Qian W."/>
            <person name="Fan W."/>
        </authorList>
    </citation>
    <scope>NUCLEOTIDE SEQUENCE [LARGE SCALE GENOMIC DNA]</scope>
    <source>
        <strain evidence="6">SZHN2017</strain>
        <tissue evidence="6">Muscle</tissue>
    </source>
</reference>
<dbReference type="GO" id="GO:0047617">
    <property type="term" value="F:fatty acyl-CoA hydrolase activity"/>
    <property type="evidence" value="ECO:0007669"/>
    <property type="project" value="TreeGrafter"/>
</dbReference>
<dbReference type="GO" id="GO:0005739">
    <property type="term" value="C:mitochondrion"/>
    <property type="evidence" value="ECO:0007669"/>
    <property type="project" value="TreeGrafter"/>
</dbReference>
<keyword evidence="3" id="KW-0378">Hydrolase</keyword>
<dbReference type="PANTHER" id="PTHR12655:SF0">
    <property type="entry name" value="ACYL-COENZYME A THIOESTERASE 9, MITOCHONDRIAL"/>
    <property type="match status" value="1"/>
</dbReference>
<dbReference type="InterPro" id="IPR029069">
    <property type="entry name" value="HotDog_dom_sf"/>
</dbReference>
<evidence type="ECO:0000313" key="6">
    <source>
        <dbReference type="EMBL" id="PVD18341.1"/>
    </source>
</evidence>
<dbReference type="Pfam" id="PF03061">
    <property type="entry name" value="4HBT"/>
    <property type="match status" value="1"/>
</dbReference>